<dbReference type="GO" id="GO:0005886">
    <property type="term" value="C:plasma membrane"/>
    <property type="evidence" value="ECO:0007669"/>
    <property type="project" value="TreeGrafter"/>
</dbReference>
<name>W8B7R7_CERCA</name>
<dbReference type="CDD" id="cd13905">
    <property type="entry name" value="CuRO_3_tcLLC2_insect_like"/>
    <property type="match status" value="1"/>
</dbReference>
<reference evidence="9" key="2">
    <citation type="journal article" date="2014" name="BMC Genomics">
        <title>A genomic perspective to assessing quality of mass-reared SIT flies used in Mediterranean fruit fly (Ceratitis capitata) eradication in California.</title>
        <authorList>
            <person name="Calla B."/>
            <person name="Hall B."/>
            <person name="Hou S."/>
            <person name="Geib S.M."/>
        </authorList>
    </citation>
    <scope>NUCLEOTIDE SEQUENCE</scope>
</reference>
<dbReference type="PROSITE" id="PS00080">
    <property type="entry name" value="MULTICOPPER_OXIDASE2"/>
    <property type="match status" value="1"/>
</dbReference>
<dbReference type="PANTHER" id="PTHR11709">
    <property type="entry name" value="MULTI-COPPER OXIDASE"/>
    <property type="match status" value="1"/>
</dbReference>
<feature type="compositionally biased region" description="Low complexity" evidence="5">
    <location>
        <begin position="555"/>
        <end position="568"/>
    </location>
</feature>
<feature type="domain" description="Plastocyanin-like" evidence="8">
    <location>
        <begin position="360"/>
        <end position="469"/>
    </location>
</feature>
<evidence type="ECO:0000256" key="4">
    <source>
        <dbReference type="ARBA" id="ARBA00023008"/>
    </source>
</evidence>
<feature type="region of interest" description="Disordered" evidence="5">
    <location>
        <begin position="1042"/>
        <end position="1074"/>
    </location>
</feature>
<reference evidence="9" key="1">
    <citation type="submission" date="2013-07" db="EMBL/GenBank/DDBJ databases">
        <authorList>
            <person name="Geib S."/>
        </authorList>
    </citation>
    <scope>NUCLEOTIDE SEQUENCE</scope>
</reference>
<dbReference type="PANTHER" id="PTHR11709:SF394">
    <property type="entry name" value="FI03373P-RELATED"/>
    <property type="match status" value="1"/>
</dbReference>
<sequence length="1113" mass="124040">MCASVINQINTDCTQLSSRCKPTVTGKKYINTNNCDVMNKKTNTLKRSQRRRAEFTATTRIADRRPSSMRHSLPPSLLLLSAAVLLLCTLEPANAAATASAAAAANNKSAREIIGNSSVDDKTLNPKVAAPPTTSATQSTNCTVLIDGNRETREIGAIWVSSEDACDIHSCEQDDSGQPREAITKVDCGQFYCDVDSELRPQPGSCCGECVRTKCRFNDTIYDLGQTWHSPDGCTMYECAPLPDRFTVTPMVNVFEKTCAPLPLDCPREQVYVKDCCQQCRGSEANMARNNVRLPELREENGDIWTEEFYRNHPCARECQLNAAPMTCRYNFVVEWYETMSKACYGCPQNGTDCARPHCVLGDGIERSVMVVNRMMPGPAVEVCEGDTIVADVHNHLLGDSTTIHWHGMHQRSTPYMDGVPHISQCPISPHSTFRYRFRAENPGTHFWHSHTGMQRGDGVFGAFIVRRPRANEAHAHLYDFDLSEHKIILQDWVHTPGVSIFASHHHSRGDNKPVNLLVNGRGRFYYAIWDQVKQAARAEARSNAPSLRVEENETPISPQTAAPPTTTTTPLTFIVNQAENKDPLDVAPSQIELLQPTNESGISNMRLRQSNEVLRLARVAKHEAPQTNNNSAPTLNSDFTKATTSVHRTKRALDDIPLQHMPLQTYNVRRGFRYRFRIINAEFLNCPIALSIDNHTLTAIHSDGYDVEPLEVGSIVTYAGERFDFILNANQPIGNYWIRFKGLMDCSDQFTSAFQVGILHYEGAGDEEPNGVLGWQHKAEGIELNAMNRGSGHPDSLTAAEMTALPIYDTVPGVDRDALKPVADYKFFVYYDFYAKDNPDFHPSDYYSFNDTMGSTNKVYTPQLNHISLKFPPMALMAERNNVDDSLFCNETSLAQQGIDCRKEFCHCHHVLQVPLNSVVELIVIDEGFTYDANHPFHLHGNAFRVVGLERLGANVTVEMVKQLDRYNLLKRNLDRPPVKDTVTIPDGGYTIIRFEAYNPGFWLFHCHIEFHAEIGMALIIKVGDNDQMLSAPKNFPTCHDYMPMDGDDDDDDGGGHSTPDGGDDSNNSVTTTAPGNSAYVTLSSRSYSLLSAFFALCSARFNHLAAAVGLH</sequence>
<dbReference type="InterPro" id="IPR033138">
    <property type="entry name" value="Cu_oxidase_CS"/>
</dbReference>
<keyword evidence="4" id="KW-0186">Copper</keyword>
<feature type="region of interest" description="Disordered" evidence="5">
    <location>
        <begin position="543"/>
        <end position="568"/>
    </location>
</feature>
<keyword evidence="2" id="KW-0479">Metal-binding</keyword>
<dbReference type="SUPFAM" id="SSF57603">
    <property type="entry name" value="FnI-like domain"/>
    <property type="match status" value="1"/>
</dbReference>
<evidence type="ECO:0000259" key="7">
    <source>
        <dbReference type="Pfam" id="PF07731"/>
    </source>
</evidence>
<dbReference type="GO" id="GO:0005507">
    <property type="term" value="F:copper ion binding"/>
    <property type="evidence" value="ECO:0007669"/>
    <property type="project" value="InterPro"/>
</dbReference>
<gene>
    <name evidence="9" type="primary">ASO</name>
</gene>
<proteinExistence type="evidence at transcript level"/>
<dbReference type="CDD" id="cd13858">
    <property type="entry name" value="CuRO_1_tcLCC2_insect_like"/>
    <property type="match status" value="1"/>
</dbReference>
<dbReference type="FunFam" id="2.60.40.420:FF:000045">
    <property type="entry name" value="Laccase 2"/>
    <property type="match status" value="1"/>
</dbReference>
<evidence type="ECO:0000259" key="8">
    <source>
        <dbReference type="Pfam" id="PF07732"/>
    </source>
</evidence>
<dbReference type="EMBL" id="GAMC01017284">
    <property type="protein sequence ID" value="JAB89271.1"/>
    <property type="molecule type" value="mRNA"/>
</dbReference>
<dbReference type="InterPro" id="IPR011706">
    <property type="entry name" value="Cu-oxidase_C"/>
</dbReference>
<comment type="similarity">
    <text evidence="1">Belongs to the multicopper oxidase family.</text>
</comment>
<evidence type="ECO:0000256" key="2">
    <source>
        <dbReference type="ARBA" id="ARBA00022723"/>
    </source>
</evidence>
<protein>
    <submittedName>
        <fullName evidence="9">L-ascorbate oxidase</fullName>
    </submittedName>
</protein>
<dbReference type="OrthoDB" id="2121828at2759"/>
<dbReference type="PROSITE" id="PS00079">
    <property type="entry name" value="MULTICOPPER_OXIDASE1"/>
    <property type="match status" value="1"/>
</dbReference>
<dbReference type="Pfam" id="PF07732">
    <property type="entry name" value="Cu-oxidase_3"/>
    <property type="match status" value="1"/>
</dbReference>
<dbReference type="Pfam" id="PF07731">
    <property type="entry name" value="Cu-oxidase_2"/>
    <property type="match status" value="1"/>
</dbReference>
<feature type="region of interest" description="Disordered" evidence="5">
    <location>
        <begin position="117"/>
        <end position="138"/>
    </location>
</feature>
<dbReference type="GO" id="GO:0006826">
    <property type="term" value="P:iron ion transport"/>
    <property type="evidence" value="ECO:0007669"/>
    <property type="project" value="TreeGrafter"/>
</dbReference>
<feature type="domain" description="Plastocyanin-like" evidence="6">
    <location>
        <begin position="641"/>
        <end position="765"/>
    </location>
</feature>
<evidence type="ECO:0000313" key="9">
    <source>
        <dbReference type="EMBL" id="JAB89271.1"/>
    </source>
</evidence>
<dbReference type="Gene3D" id="2.60.40.420">
    <property type="entry name" value="Cupredoxins - blue copper proteins"/>
    <property type="match status" value="3"/>
</dbReference>
<dbReference type="GO" id="GO:0016491">
    <property type="term" value="F:oxidoreductase activity"/>
    <property type="evidence" value="ECO:0007669"/>
    <property type="project" value="UniProtKB-KW"/>
</dbReference>
<dbReference type="InterPro" id="IPR011707">
    <property type="entry name" value="Cu-oxidase-like_N"/>
</dbReference>
<dbReference type="InterPro" id="IPR045087">
    <property type="entry name" value="Cu-oxidase_fam"/>
</dbReference>
<dbReference type="AlphaFoldDB" id="W8B7R7"/>
<evidence type="ECO:0000256" key="5">
    <source>
        <dbReference type="SAM" id="MobiDB-lite"/>
    </source>
</evidence>
<evidence type="ECO:0000259" key="6">
    <source>
        <dbReference type="Pfam" id="PF00394"/>
    </source>
</evidence>
<dbReference type="InterPro" id="IPR008972">
    <property type="entry name" value="Cupredoxin"/>
</dbReference>
<evidence type="ECO:0000256" key="3">
    <source>
        <dbReference type="ARBA" id="ARBA00023002"/>
    </source>
</evidence>
<dbReference type="FunFam" id="2.60.40.420:FF:000031">
    <property type="entry name" value="Laccase-2 isoform A"/>
    <property type="match status" value="1"/>
</dbReference>
<dbReference type="CDD" id="cd13884">
    <property type="entry name" value="CuRO_2_tcLCC_insect_like"/>
    <property type="match status" value="1"/>
</dbReference>
<dbReference type="InterPro" id="IPR002355">
    <property type="entry name" value="Cu_oxidase_Cu_BS"/>
</dbReference>
<keyword evidence="3" id="KW-0560">Oxidoreductase</keyword>
<dbReference type="Pfam" id="PF00394">
    <property type="entry name" value="Cu-oxidase"/>
    <property type="match status" value="1"/>
</dbReference>
<accession>W8B7R7</accession>
<dbReference type="InterPro" id="IPR001117">
    <property type="entry name" value="Cu-oxidase_2nd"/>
</dbReference>
<dbReference type="SUPFAM" id="SSF49503">
    <property type="entry name" value="Cupredoxins"/>
    <property type="match status" value="3"/>
</dbReference>
<feature type="domain" description="Plastocyanin-like" evidence="7">
    <location>
        <begin position="902"/>
        <end position="1026"/>
    </location>
</feature>
<dbReference type="FunFam" id="2.60.40.420:FF:000079">
    <property type="entry name" value="Laccase 1"/>
    <property type="match status" value="1"/>
</dbReference>
<organism evidence="9">
    <name type="scientific">Ceratitis capitata</name>
    <name type="common">Mediterranean fruit fly</name>
    <name type="synonym">Tephritis capitata</name>
    <dbReference type="NCBI Taxonomy" id="7213"/>
    <lineage>
        <taxon>Eukaryota</taxon>
        <taxon>Metazoa</taxon>
        <taxon>Ecdysozoa</taxon>
        <taxon>Arthropoda</taxon>
        <taxon>Hexapoda</taxon>
        <taxon>Insecta</taxon>
        <taxon>Pterygota</taxon>
        <taxon>Neoptera</taxon>
        <taxon>Endopterygota</taxon>
        <taxon>Diptera</taxon>
        <taxon>Brachycera</taxon>
        <taxon>Muscomorpha</taxon>
        <taxon>Tephritoidea</taxon>
        <taxon>Tephritidae</taxon>
        <taxon>Ceratitis</taxon>
        <taxon>Ceratitis</taxon>
    </lineage>
</organism>
<evidence type="ECO:0000256" key="1">
    <source>
        <dbReference type="ARBA" id="ARBA00010609"/>
    </source>
</evidence>